<evidence type="ECO:0000313" key="2">
    <source>
        <dbReference type="EMBL" id="MBY6219064.1"/>
    </source>
</evidence>
<reference evidence="2" key="1">
    <citation type="submission" date="2021-06" db="EMBL/GenBank/DDBJ databases">
        <title>50 bacteria genomes isolated from Dapeng, Shenzhen, China.</title>
        <authorList>
            <person name="Zheng W."/>
            <person name="Yu S."/>
            <person name="Huang Y."/>
        </authorList>
    </citation>
    <scope>NUCLEOTIDE SEQUENCE</scope>
    <source>
        <strain evidence="2">DP4N28-2</strain>
    </source>
</reference>
<dbReference type="SUPFAM" id="SSF63825">
    <property type="entry name" value="YWTD domain"/>
    <property type="match status" value="1"/>
</dbReference>
<proteinExistence type="predicted"/>
<comment type="caution">
    <text evidence="2">The sequence shown here is derived from an EMBL/GenBank/DDBJ whole genome shotgun (WGS) entry which is preliminary data.</text>
</comment>
<name>A0A9Q3S2N9_9SPHN</name>
<gene>
    <name evidence="2" type="ORF">KUV31_12010</name>
</gene>
<dbReference type="Pfam" id="PF13449">
    <property type="entry name" value="Phytase-like"/>
    <property type="match status" value="1"/>
</dbReference>
<feature type="domain" description="Phytase-like" evidence="1">
    <location>
        <begin position="63"/>
        <end position="303"/>
    </location>
</feature>
<protein>
    <submittedName>
        <fullName evidence="2">Esterase-like activity of phytase family protein</fullName>
    </submittedName>
</protein>
<dbReference type="Proteomes" id="UP000824927">
    <property type="component" value="Unassembled WGS sequence"/>
</dbReference>
<evidence type="ECO:0000259" key="1">
    <source>
        <dbReference type="Pfam" id="PF13449"/>
    </source>
</evidence>
<dbReference type="RefSeq" id="WP_222405704.1">
    <property type="nucleotide sequence ID" value="NZ_JAHVKP010000001.1"/>
</dbReference>
<dbReference type="AlphaFoldDB" id="A0A9Q3S2N9"/>
<dbReference type="InterPro" id="IPR027372">
    <property type="entry name" value="Phytase-like_dom"/>
</dbReference>
<organism evidence="2 3">
    <name type="scientific">Qipengyuania aquimaris</name>
    <dbReference type="NCBI Taxonomy" id="255984"/>
    <lineage>
        <taxon>Bacteria</taxon>
        <taxon>Pseudomonadati</taxon>
        <taxon>Pseudomonadota</taxon>
        <taxon>Alphaproteobacteria</taxon>
        <taxon>Sphingomonadales</taxon>
        <taxon>Erythrobacteraceae</taxon>
        <taxon>Qipengyuania</taxon>
    </lineage>
</organism>
<dbReference type="EMBL" id="JAHVKP010000001">
    <property type="protein sequence ID" value="MBY6219064.1"/>
    <property type="molecule type" value="Genomic_DNA"/>
</dbReference>
<evidence type="ECO:0000313" key="3">
    <source>
        <dbReference type="Proteomes" id="UP000824927"/>
    </source>
</evidence>
<sequence length="329" mass="35937">MRPYRLALALLVAAGLSPGILWRDEPVRDYQAPVEIVPLEHGPVRAGPLVLDKAWEFRSENDALGGYSALILGEGGQIVAGSDAGRLLFVTREGDTLSGTRLDHFVAGLDRDKLSVDIESMTVDPSTGRVWAGFENTNAIQRYSADFDFEAEAFPAPIGGWSENSGPESMARLPDGRFLLIAEQRSGGVHPAVLFEGDPTLAGVEYTEFTYAGLDGYRPVDLAVLPDGRALILMRSFSLGLPPKFGTAIMIADPAQIRPGETWRYETLAELGPSFPSENYEGIAVEEAPEGKVNVWLISDDNFASYQRTLLLKLGWQPDKSRARQKARE</sequence>
<accession>A0A9Q3S2N9</accession>